<comment type="caution">
    <text evidence="1">The sequence shown here is derived from an EMBL/GenBank/DDBJ whole genome shotgun (WGS) entry which is preliminary data.</text>
</comment>
<dbReference type="Gene3D" id="3.90.79.10">
    <property type="entry name" value="Nucleoside Triphosphate Pyrophosphohydrolase"/>
    <property type="match status" value="1"/>
</dbReference>
<evidence type="ECO:0000313" key="2">
    <source>
        <dbReference type="Proteomes" id="UP000003532"/>
    </source>
</evidence>
<dbReference type="Proteomes" id="UP000003532">
    <property type="component" value="Unassembled WGS sequence"/>
</dbReference>
<evidence type="ECO:0000313" key="1">
    <source>
        <dbReference type="EMBL" id="EHC58936.1"/>
    </source>
</evidence>
<gene>
    <name evidence="1" type="ORF">LTSEINV_2077</name>
</gene>
<sequence>REAQEEVAIPPQAVEVIGVLPPVDSVTGFQVTPVVGIIPPNLPWRARILC</sequence>
<dbReference type="AlphaFoldDB" id="G5NC04"/>
<proteinExistence type="predicted"/>
<dbReference type="PATRIC" id="fig|913075.3.peg.1583"/>
<name>G5NC04_SALET</name>
<accession>G5NC04</accession>
<dbReference type="SUPFAM" id="SSF55811">
    <property type="entry name" value="Nudix"/>
    <property type="match status" value="1"/>
</dbReference>
<feature type="non-terminal residue" evidence="1">
    <location>
        <position position="1"/>
    </location>
</feature>
<dbReference type="EMBL" id="AFCO01000693">
    <property type="protein sequence ID" value="EHC58936.1"/>
    <property type="molecule type" value="Genomic_DNA"/>
</dbReference>
<keyword evidence="1" id="KW-0378">Hydrolase</keyword>
<reference evidence="1 2" key="1">
    <citation type="journal article" date="2011" name="BMC Genomics">
        <title>Genome sequencing reveals diversification of virulence factor content and possible host adaptation in distinct subpopulations of Salmonella enterica.</title>
        <authorList>
            <person name="den Bakker H.C."/>
            <person name="Moreno Switt A.I."/>
            <person name="Govoni G."/>
            <person name="Cummings C.A."/>
            <person name="Ranieri M.L."/>
            <person name="Degoricija L."/>
            <person name="Hoelzer K."/>
            <person name="Rodriguez-Rivera L.D."/>
            <person name="Brown S."/>
            <person name="Bolchacova E."/>
            <person name="Furtado M.R."/>
            <person name="Wiedmann M."/>
        </authorList>
    </citation>
    <scope>NUCLEOTIDE SEQUENCE [LARGE SCALE GENOMIC DNA]</scope>
    <source>
        <strain evidence="1 2">R8-3668</strain>
    </source>
</reference>
<protein>
    <submittedName>
        <fullName evidence="1">Putative nudix hydrolase YeaB</fullName>
    </submittedName>
</protein>
<organism evidence="1 2">
    <name type="scientific">Salmonella enterica subsp. enterica serovar Inverness str. R8-3668</name>
    <dbReference type="NCBI Taxonomy" id="913075"/>
    <lineage>
        <taxon>Bacteria</taxon>
        <taxon>Pseudomonadati</taxon>
        <taxon>Pseudomonadota</taxon>
        <taxon>Gammaproteobacteria</taxon>
        <taxon>Enterobacterales</taxon>
        <taxon>Enterobacteriaceae</taxon>
        <taxon>Salmonella</taxon>
    </lineage>
</organism>
<dbReference type="InterPro" id="IPR015797">
    <property type="entry name" value="NUDIX_hydrolase-like_dom_sf"/>
</dbReference>
<dbReference type="GO" id="GO:0016787">
    <property type="term" value="F:hydrolase activity"/>
    <property type="evidence" value="ECO:0007669"/>
    <property type="project" value="UniProtKB-KW"/>
</dbReference>